<protein>
    <submittedName>
        <fullName evidence="9">Uncharacterized protein</fullName>
    </submittedName>
</protein>
<dbReference type="PROSITE" id="PS00028">
    <property type="entry name" value="ZINC_FINGER_C2H2_1"/>
    <property type="match status" value="1"/>
</dbReference>
<feature type="region of interest" description="Disordered" evidence="6">
    <location>
        <begin position="305"/>
        <end position="331"/>
    </location>
</feature>
<keyword evidence="2" id="KW-0285">Flavoprotein</keyword>
<feature type="region of interest" description="Disordered" evidence="6">
    <location>
        <begin position="348"/>
        <end position="379"/>
    </location>
</feature>
<dbReference type="SUPFAM" id="SSF56645">
    <property type="entry name" value="Acyl-CoA dehydrogenase NM domain-like"/>
    <property type="match status" value="1"/>
</dbReference>
<proteinExistence type="inferred from homology"/>
<dbReference type="Gene3D" id="1.20.140.10">
    <property type="entry name" value="Butyryl-CoA Dehydrogenase, subunit A, domain 3"/>
    <property type="match status" value="1"/>
</dbReference>
<feature type="domain" description="BTB" evidence="7">
    <location>
        <begin position="34"/>
        <end position="97"/>
    </location>
</feature>
<dbReference type="Proteomes" id="UP001108240">
    <property type="component" value="Unplaced"/>
</dbReference>
<feature type="compositionally biased region" description="Basic and acidic residues" evidence="6">
    <location>
        <begin position="265"/>
        <end position="281"/>
    </location>
</feature>
<sequence length="1088" mass="117631">MASGSEAVHYIHLHNSSQSVLEALRSQRRKGLFCDVTVRIHDASLRAHACVLAAGSPFFQDKLLLGHSEISVPPLVPAETVKQLVDFMYSGSLVVLHSQALCILTAASILQIKTVIDECTQIISQRRAAVAGAVGPLGSALPKQEGGDGKDQENAALQGFAYSMGGDCGSDMAALGGGAQGEGGGLEGGGVGSLMPLGEVGGGAMCRGEGLGVAGGGATSCSQEINYMLNPERGANVGAQNIAANERGHMGSPSGMGLELVERFSEDDERDAHDADRDRQTAHTRKQRQPLRLQVLGGEEVVVKNEGVQDGDGLFEMDERGNAPHQPTYAQGGFYEDSAVFSSGFWSQADPQASLGSNPRGRGNKPLSPPPPPSQNLSSQMLFQFPASESQQPSFFVGGPMVIDNLTESCQQAPPPAPLTPAPPPSTPACLAGPSFAPQGSETSFDCSHCGKSLRSRKNYSKHMFIHSVMAVQVCCRGQRLSLLMLSRSVSHSSVSVREPDSHTHSHTHTPVPFSRSAIGTFFQERPLLTNSFTQDALLQAYLQRHLPEQQVQQDLLLFGERLVSEIEALGRQCELTPPVLQRYDAWGRRVDRILTCDAWTRLKHISAQEGLVAAGYERTYGEWSRVYQMSKIYLFAPSAGLYTCPLAMTDGAAKVIESLGVPVREEFKRLTTRDEKRFWTSGQWMTERRGGSDVSSGTETVARRQQDGWFKLYGFKWFTSATDADVTLTLARITDQHGRSTAGSSGLSLFLAKVWDSDGSCNGIEVQRLKDKLGTRQVPTAELLLDGMSAQLLSEEGRGVASIANMLTITRIHNTVCAVGTMRRITHLCREYARKRAAFGKLLKDHALHVQTLSRLEVETRAAFLFAMEVCRLLGREENRSASDRDTLLLRLLTPVAKLYTAKQAVSVVSEGLESFGGQGYIEDTGLPSMLRDAQVLSIWEGTTNVLSLDVLRSIAKSSGSVLQAFFTDVTERLQVAEASAALHPAVTSLHTSLSALKRFAQTAAARPTGALEQSARDLAYSLARIYMGALLVDHAAWENATHTDIYAALRWCDQDLCPVVSRDGAGCYDPQTAVMDTALVYDGLQP</sequence>
<dbReference type="GO" id="GO:0003995">
    <property type="term" value="F:acyl-CoA dehydrogenase activity"/>
    <property type="evidence" value="ECO:0007669"/>
    <property type="project" value="TreeGrafter"/>
</dbReference>
<evidence type="ECO:0000256" key="4">
    <source>
        <dbReference type="ARBA" id="ARBA00023002"/>
    </source>
</evidence>
<feature type="region of interest" description="Disordered" evidence="6">
    <location>
        <begin position="265"/>
        <end position="292"/>
    </location>
</feature>
<dbReference type="InterPro" id="IPR053998">
    <property type="entry name" value="ACDH-11_C"/>
</dbReference>
<feature type="compositionally biased region" description="Polar residues" evidence="6">
    <location>
        <begin position="348"/>
        <end position="357"/>
    </location>
</feature>
<evidence type="ECO:0000256" key="2">
    <source>
        <dbReference type="ARBA" id="ARBA00022630"/>
    </source>
</evidence>
<dbReference type="Ensembl" id="ENSCCRT00000190403.1">
    <property type="protein sequence ID" value="ENSCCRP00000123727.1"/>
    <property type="gene ID" value="ENSCCRG00000056058.1"/>
</dbReference>
<comment type="similarity">
    <text evidence="1">Belongs to the acyl-CoA dehydrogenase family.</text>
</comment>
<evidence type="ECO:0000259" key="7">
    <source>
        <dbReference type="PROSITE" id="PS50097"/>
    </source>
</evidence>
<accession>A0A9J7YUM9</accession>
<name>A0A9J7YUM9_CYPCA</name>
<dbReference type="PROSITE" id="PS50157">
    <property type="entry name" value="ZINC_FINGER_C2H2_2"/>
    <property type="match status" value="1"/>
</dbReference>
<reference evidence="9" key="2">
    <citation type="submission" date="2025-09" db="UniProtKB">
        <authorList>
            <consortium name="Ensembl"/>
        </authorList>
    </citation>
    <scope>IDENTIFICATION</scope>
</reference>
<evidence type="ECO:0000313" key="10">
    <source>
        <dbReference type="Proteomes" id="UP001108240"/>
    </source>
</evidence>
<dbReference type="InterPro" id="IPR009075">
    <property type="entry name" value="AcylCo_DH/oxidase_C"/>
</dbReference>
<dbReference type="InterPro" id="IPR011333">
    <property type="entry name" value="SKP1/BTB/POZ_sf"/>
</dbReference>
<dbReference type="SUPFAM" id="SSF54695">
    <property type="entry name" value="POZ domain"/>
    <property type="match status" value="1"/>
</dbReference>
<evidence type="ECO:0000259" key="8">
    <source>
        <dbReference type="PROSITE" id="PS50157"/>
    </source>
</evidence>
<dbReference type="InterPro" id="IPR009100">
    <property type="entry name" value="AcylCoA_DH/oxidase_NM_dom_sf"/>
</dbReference>
<dbReference type="Pfam" id="PF00441">
    <property type="entry name" value="Acyl-CoA_dh_1"/>
    <property type="match status" value="1"/>
</dbReference>
<dbReference type="InterPro" id="IPR006091">
    <property type="entry name" value="Acyl-CoA_Oxase/DH_mid-dom"/>
</dbReference>
<dbReference type="PANTHER" id="PTHR42707:SF2">
    <property type="entry name" value="ACD11 DEHYDROGENASE"/>
    <property type="match status" value="1"/>
</dbReference>
<dbReference type="InterPro" id="IPR036250">
    <property type="entry name" value="AcylCo_DH-like_C"/>
</dbReference>
<organism evidence="9 10">
    <name type="scientific">Cyprinus carpio carpio</name>
    <dbReference type="NCBI Taxonomy" id="630221"/>
    <lineage>
        <taxon>Eukaryota</taxon>
        <taxon>Metazoa</taxon>
        <taxon>Chordata</taxon>
        <taxon>Craniata</taxon>
        <taxon>Vertebrata</taxon>
        <taxon>Euteleostomi</taxon>
        <taxon>Actinopterygii</taxon>
        <taxon>Neopterygii</taxon>
        <taxon>Teleostei</taxon>
        <taxon>Ostariophysi</taxon>
        <taxon>Cypriniformes</taxon>
        <taxon>Cyprinidae</taxon>
        <taxon>Cyprininae</taxon>
        <taxon>Cyprinus</taxon>
    </lineage>
</organism>
<evidence type="ECO:0000256" key="3">
    <source>
        <dbReference type="ARBA" id="ARBA00022827"/>
    </source>
</evidence>
<dbReference type="InterPro" id="IPR052904">
    <property type="entry name" value="Acyl-CoA_dehydrogenase-like"/>
</dbReference>
<dbReference type="Pfam" id="PF22217">
    <property type="entry name" value="ACDH-11_C"/>
    <property type="match status" value="1"/>
</dbReference>
<dbReference type="InterPro" id="IPR000210">
    <property type="entry name" value="BTB/POZ_dom"/>
</dbReference>
<dbReference type="PANTHER" id="PTHR42707">
    <property type="entry name" value="ACYL-COA DEHYDROGENASE"/>
    <property type="match status" value="1"/>
</dbReference>
<evidence type="ECO:0000256" key="6">
    <source>
        <dbReference type="SAM" id="MobiDB-lite"/>
    </source>
</evidence>
<dbReference type="InterPro" id="IPR041504">
    <property type="entry name" value="AidB_N"/>
</dbReference>
<dbReference type="Pfam" id="PF02770">
    <property type="entry name" value="Acyl-CoA_dh_M"/>
    <property type="match status" value="1"/>
</dbReference>
<keyword evidence="5" id="KW-0862">Zinc</keyword>
<dbReference type="AlphaFoldDB" id="A0A9J7YUM9"/>
<dbReference type="SMART" id="SM00225">
    <property type="entry name" value="BTB"/>
    <property type="match status" value="1"/>
</dbReference>
<keyword evidence="4" id="KW-0560">Oxidoreductase</keyword>
<keyword evidence="3" id="KW-0274">FAD</keyword>
<dbReference type="Pfam" id="PF00651">
    <property type="entry name" value="BTB"/>
    <property type="match status" value="1"/>
</dbReference>
<keyword evidence="10" id="KW-1185">Reference proteome</keyword>
<reference evidence="9" key="1">
    <citation type="submission" date="2025-08" db="UniProtKB">
        <authorList>
            <consortium name="Ensembl"/>
        </authorList>
    </citation>
    <scope>IDENTIFICATION</scope>
</reference>
<evidence type="ECO:0000256" key="1">
    <source>
        <dbReference type="ARBA" id="ARBA00009347"/>
    </source>
</evidence>
<dbReference type="SUPFAM" id="SSF47203">
    <property type="entry name" value="Acyl-CoA dehydrogenase C-terminal domain-like"/>
    <property type="match status" value="1"/>
</dbReference>
<dbReference type="Gene3D" id="6.10.250.600">
    <property type="match status" value="1"/>
</dbReference>
<evidence type="ECO:0000313" key="9">
    <source>
        <dbReference type="Ensembl" id="ENSCCRP00000123727.1"/>
    </source>
</evidence>
<feature type="domain" description="C2H2-type" evidence="8">
    <location>
        <begin position="445"/>
        <end position="468"/>
    </location>
</feature>
<keyword evidence="5" id="KW-0863">Zinc-finger</keyword>
<dbReference type="CDD" id="cd18229">
    <property type="entry name" value="BTB_POZ_ZBTB45"/>
    <property type="match status" value="1"/>
</dbReference>
<dbReference type="Gene3D" id="2.40.110.20">
    <property type="match status" value="1"/>
</dbReference>
<dbReference type="InterPro" id="IPR013087">
    <property type="entry name" value="Znf_C2H2_type"/>
</dbReference>
<dbReference type="Pfam" id="PF18158">
    <property type="entry name" value="AidB_N"/>
    <property type="match status" value="1"/>
</dbReference>
<dbReference type="Gene3D" id="3.30.710.10">
    <property type="entry name" value="Potassium Channel Kv1.1, Chain A"/>
    <property type="match status" value="1"/>
</dbReference>
<keyword evidence="5" id="KW-0479">Metal-binding</keyword>
<dbReference type="GeneTree" id="ENSGT00640000091701"/>
<dbReference type="GO" id="GO:0008270">
    <property type="term" value="F:zinc ion binding"/>
    <property type="evidence" value="ECO:0007669"/>
    <property type="project" value="UniProtKB-KW"/>
</dbReference>
<dbReference type="PROSITE" id="PS50097">
    <property type="entry name" value="BTB"/>
    <property type="match status" value="1"/>
</dbReference>
<evidence type="ECO:0000256" key="5">
    <source>
        <dbReference type="PROSITE-ProRule" id="PRU00042"/>
    </source>
</evidence>